<dbReference type="InterPro" id="IPR012258">
    <property type="entry name" value="Acyl-CoA_oxidase"/>
</dbReference>
<dbReference type="PANTHER" id="PTHR10909:SF304">
    <property type="entry name" value="ACYL-COENZYME A OXIDASE ACOX-1.5-RELATED"/>
    <property type="match status" value="1"/>
</dbReference>
<proteinExistence type="predicted"/>
<keyword evidence="3" id="KW-1185">Reference proteome</keyword>
<sequence length="116" mass="12800">MADLHALSSGLKAVVTFQSSQGIEQARMSCGGHGYSNASHIPTIFSCAVGACTYEGENMVMLLQLARAHARMFIATSFFNRIGQVKEAEIREVLEDLLLLHLDYELVDQAHYLLQV</sequence>
<organism evidence="2 3">
    <name type="scientific">Parelaphostrongylus tenuis</name>
    <name type="common">Meningeal worm</name>
    <dbReference type="NCBI Taxonomy" id="148309"/>
    <lineage>
        <taxon>Eukaryota</taxon>
        <taxon>Metazoa</taxon>
        <taxon>Ecdysozoa</taxon>
        <taxon>Nematoda</taxon>
        <taxon>Chromadorea</taxon>
        <taxon>Rhabditida</taxon>
        <taxon>Rhabditina</taxon>
        <taxon>Rhabditomorpha</taxon>
        <taxon>Strongyloidea</taxon>
        <taxon>Metastrongylidae</taxon>
        <taxon>Parelaphostrongylus</taxon>
    </lineage>
</organism>
<feature type="domain" description="Acyl-CoA oxidase C-alpha1" evidence="1">
    <location>
        <begin position="1"/>
        <end position="68"/>
    </location>
</feature>
<evidence type="ECO:0000313" key="3">
    <source>
        <dbReference type="Proteomes" id="UP001196413"/>
    </source>
</evidence>
<accession>A0AAD5MBM1</accession>
<dbReference type="GO" id="GO:1904070">
    <property type="term" value="P:ascaroside biosynthetic process"/>
    <property type="evidence" value="ECO:0007669"/>
    <property type="project" value="TreeGrafter"/>
</dbReference>
<dbReference type="GO" id="GO:0071949">
    <property type="term" value="F:FAD binding"/>
    <property type="evidence" value="ECO:0007669"/>
    <property type="project" value="InterPro"/>
</dbReference>
<dbReference type="GO" id="GO:0005777">
    <property type="term" value="C:peroxisome"/>
    <property type="evidence" value="ECO:0007669"/>
    <property type="project" value="InterPro"/>
</dbReference>
<dbReference type="InterPro" id="IPR055060">
    <property type="entry name" value="ACOX_C_alpha1"/>
</dbReference>
<dbReference type="GO" id="GO:0003997">
    <property type="term" value="F:acyl-CoA oxidase activity"/>
    <property type="evidence" value="ECO:0007669"/>
    <property type="project" value="InterPro"/>
</dbReference>
<reference evidence="2" key="1">
    <citation type="submission" date="2021-06" db="EMBL/GenBank/DDBJ databases">
        <title>Parelaphostrongylus tenuis whole genome reference sequence.</title>
        <authorList>
            <person name="Garwood T.J."/>
            <person name="Larsen P.A."/>
            <person name="Fountain-Jones N.M."/>
            <person name="Garbe J.R."/>
            <person name="Macchietto M.G."/>
            <person name="Kania S.A."/>
            <person name="Gerhold R.W."/>
            <person name="Richards J.E."/>
            <person name="Wolf T.M."/>
        </authorList>
    </citation>
    <scope>NUCLEOTIDE SEQUENCE</scope>
    <source>
        <strain evidence="2">MNPRO001-30</strain>
        <tissue evidence="2">Meninges</tissue>
    </source>
</reference>
<dbReference type="AlphaFoldDB" id="A0AAD5MBM1"/>
<evidence type="ECO:0000313" key="2">
    <source>
        <dbReference type="EMBL" id="KAJ1346027.1"/>
    </source>
</evidence>
<dbReference type="PANTHER" id="PTHR10909">
    <property type="entry name" value="ELECTRON TRANSPORT OXIDOREDUCTASE"/>
    <property type="match status" value="1"/>
</dbReference>
<protein>
    <submittedName>
        <fullName evidence="2">Peroxisomal acyl-coenzyme A oxidase 1</fullName>
    </submittedName>
</protein>
<dbReference type="Gene3D" id="1.20.140.10">
    <property type="entry name" value="Butyryl-CoA Dehydrogenase, subunit A, domain 3"/>
    <property type="match status" value="1"/>
</dbReference>
<evidence type="ECO:0000259" key="1">
    <source>
        <dbReference type="Pfam" id="PF22924"/>
    </source>
</evidence>
<dbReference type="GO" id="GO:0005504">
    <property type="term" value="F:fatty acid binding"/>
    <property type="evidence" value="ECO:0007669"/>
    <property type="project" value="TreeGrafter"/>
</dbReference>
<dbReference type="Pfam" id="PF22924">
    <property type="entry name" value="ACOX_C_alpha1"/>
    <property type="match status" value="1"/>
</dbReference>
<dbReference type="GO" id="GO:0055088">
    <property type="term" value="P:lipid homeostasis"/>
    <property type="evidence" value="ECO:0007669"/>
    <property type="project" value="TreeGrafter"/>
</dbReference>
<name>A0AAD5MBM1_PARTN</name>
<comment type="caution">
    <text evidence="2">The sequence shown here is derived from an EMBL/GenBank/DDBJ whole genome shotgun (WGS) entry which is preliminary data.</text>
</comment>
<dbReference type="EMBL" id="JAHQIW010000102">
    <property type="protein sequence ID" value="KAJ1346027.1"/>
    <property type="molecule type" value="Genomic_DNA"/>
</dbReference>
<dbReference type="Proteomes" id="UP001196413">
    <property type="component" value="Unassembled WGS sequence"/>
</dbReference>
<dbReference type="InterPro" id="IPR036250">
    <property type="entry name" value="AcylCo_DH-like_C"/>
</dbReference>
<dbReference type="SUPFAM" id="SSF47203">
    <property type="entry name" value="Acyl-CoA dehydrogenase C-terminal domain-like"/>
    <property type="match status" value="2"/>
</dbReference>
<gene>
    <name evidence="2" type="primary">ACOX1</name>
    <name evidence="2" type="ORF">KIN20_000693</name>
</gene>
<dbReference type="GO" id="GO:0033540">
    <property type="term" value="P:fatty acid beta-oxidation using acyl-CoA oxidase"/>
    <property type="evidence" value="ECO:0007669"/>
    <property type="project" value="TreeGrafter"/>
</dbReference>